<evidence type="ECO:0000313" key="8">
    <source>
        <dbReference type="EMBL" id="OLP91460.1"/>
    </source>
</evidence>
<feature type="transmembrane region" description="Helical" evidence="6">
    <location>
        <begin position="421"/>
        <end position="447"/>
    </location>
</feature>
<dbReference type="EMBL" id="LSRX01000664">
    <property type="protein sequence ID" value="OLP91460.1"/>
    <property type="molecule type" value="Genomic_DNA"/>
</dbReference>
<dbReference type="SUPFAM" id="SSF81324">
    <property type="entry name" value="Voltage-gated potassium channels"/>
    <property type="match status" value="2"/>
</dbReference>
<evidence type="ECO:0000259" key="7">
    <source>
        <dbReference type="Pfam" id="PF00520"/>
    </source>
</evidence>
<dbReference type="GO" id="GO:0070509">
    <property type="term" value="P:calcium ion import"/>
    <property type="evidence" value="ECO:0007669"/>
    <property type="project" value="TreeGrafter"/>
</dbReference>
<dbReference type="InterPro" id="IPR005821">
    <property type="entry name" value="Ion_trans_dom"/>
</dbReference>
<dbReference type="GO" id="GO:0086010">
    <property type="term" value="P:membrane depolarization during action potential"/>
    <property type="evidence" value="ECO:0007669"/>
    <property type="project" value="TreeGrafter"/>
</dbReference>
<dbReference type="Proteomes" id="UP000186817">
    <property type="component" value="Unassembled WGS sequence"/>
</dbReference>
<evidence type="ECO:0000256" key="5">
    <source>
        <dbReference type="SAM" id="MobiDB-lite"/>
    </source>
</evidence>
<protein>
    <submittedName>
        <fullName evidence="8">Cation channel sperm-associated protein 1</fullName>
    </submittedName>
</protein>
<dbReference type="InterPro" id="IPR027359">
    <property type="entry name" value="Volt_channel_dom_sf"/>
</dbReference>
<dbReference type="Gene3D" id="1.20.120.350">
    <property type="entry name" value="Voltage-gated potassium channels. Chain C"/>
    <property type="match status" value="2"/>
</dbReference>
<dbReference type="GO" id="GO:0005248">
    <property type="term" value="F:voltage-gated sodium channel activity"/>
    <property type="evidence" value="ECO:0007669"/>
    <property type="project" value="TreeGrafter"/>
</dbReference>
<dbReference type="PANTHER" id="PTHR10037:SF293">
    <property type="entry name" value="EF-HAND DOMAIN-CONTAINING PROTEIN"/>
    <property type="match status" value="1"/>
</dbReference>
<keyword evidence="3 6" id="KW-1133">Transmembrane helix</keyword>
<feature type="transmembrane region" description="Helical" evidence="6">
    <location>
        <begin position="891"/>
        <end position="918"/>
    </location>
</feature>
<keyword evidence="2 6" id="KW-0812">Transmembrane</keyword>
<evidence type="ECO:0000256" key="2">
    <source>
        <dbReference type="ARBA" id="ARBA00022692"/>
    </source>
</evidence>
<dbReference type="AlphaFoldDB" id="A0A1Q9D8G4"/>
<keyword evidence="9" id="KW-1185">Reference proteome</keyword>
<dbReference type="Gene3D" id="1.10.287.70">
    <property type="match status" value="2"/>
</dbReference>
<feature type="region of interest" description="Disordered" evidence="5">
    <location>
        <begin position="58"/>
        <end position="77"/>
    </location>
</feature>
<comment type="caution">
    <text evidence="8">The sequence shown here is derived from an EMBL/GenBank/DDBJ whole genome shotgun (WGS) entry which is preliminary data.</text>
</comment>
<feature type="transmembrane region" description="Helical" evidence="6">
    <location>
        <begin position="852"/>
        <end position="870"/>
    </location>
</feature>
<dbReference type="InterPro" id="IPR018247">
    <property type="entry name" value="EF_Hand_1_Ca_BS"/>
</dbReference>
<feature type="transmembrane region" description="Helical" evidence="6">
    <location>
        <begin position="924"/>
        <end position="941"/>
    </location>
</feature>
<proteinExistence type="predicted"/>
<keyword evidence="4 6" id="KW-0472">Membrane</keyword>
<evidence type="ECO:0000313" key="9">
    <source>
        <dbReference type="Proteomes" id="UP000186817"/>
    </source>
</evidence>
<dbReference type="PROSITE" id="PS00018">
    <property type="entry name" value="EF_HAND_1"/>
    <property type="match status" value="2"/>
</dbReference>
<dbReference type="OMA" id="LWIAIDI"/>
<dbReference type="GO" id="GO:0001518">
    <property type="term" value="C:voltage-gated sodium channel complex"/>
    <property type="evidence" value="ECO:0007669"/>
    <property type="project" value="TreeGrafter"/>
</dbReference>
<dbReference type="PANTHER" id="PTHR10037">
    <property type="entry name" value="VOLTAGE-GATED CATION CHANNEL CALCIUM AND SODIUM"/>
    <property type="match status" value="1"/>
</dbReference>
<feature type="compositionally biased region" description="Basic and acidic residues" evidence="5">
    <location>
        <begin position="715"/>
        <end position="724"/>
    </location>
</feature>
<dbReference type="OrthoDB" id="444401at2759"/>
<reference evidence="8 9" key="1">
    <citation type="submission" date="2016-02" db="EMBL/GenBank/DDBJ databases">
        <title>Genome analysis of coral dinoflagellate symbionts highlights evolutionary adaptations to a symbiotic lifestyle.</title>
        <authorList>
            <person name="Aranda M."/>
            <person name="Li Y."/>
            <person name="Liew Y.J."/>
            <person name="Baumgarten S."/>
            <person name="Simakov O."/>
            <person name="Wilson M."/>
            <person name="Piel J."/>
            <person name="Ashoor H."/>
            <person name="Bougouffa S."/>
            <person name="Bajic V.B."/>
            <person name="Ryu T."/>
            <person name="Ravasi T."/>
            <person name="Bayer T."/>
            <person name="Micklem G."/>
            <person name="Kim H."/>
            <person name="Bhak J."/>
            <person name="Lajeunesse T.C."/>
            <person name="Voolstra C.R."/>
        </authorList>
    </citation>
    <scope>NUCLEOTIDE SEQUENCE [LARGE SCALE GENOMIC DNA]</scope>
    <source>
        <strain evidence="8 9">CCMP2467</strain>
    </source>
</reference>
<feature type="transmembrane region" description="Helical" evidence="6">
    <location>
        <begin position="351"/>
        <end position="377"/>
    </location>
</feature>
<comment type="subcellular location">
    <subcellularLocation>
        <location evidence="1">Membrane</location>
        <topology evidence="1">Multi-pass membrane protein</topology>
    </subcellularLocation>
</comment>
<sequence>MQKAELDGVRQRLHSFKVSLLEAQSVIVQRLDAELRQLEKLDTPDAVETLPVDVLEPGVVPQPQSTETKSAWDVPKPPELADIPAVDSSVQAAGRNSVRSQVDSPLAFNRLSTQGAGRNSVRSEVDSPLAFNSLSTVAKNRRKHMSWIHKNQQADLPRSVKGTRNTQPVFSQLHAQFATDRVRQQAIQEFDNTLVEGATETIWTRMVQHGMFERISLLMIYLNALWLAIDIEYNDADVVWQAEPLFIAVEVVFVFYFVGEAVVRYMSYSASWKAVRDPWFIFDMLLVVMMLLETWIVPMFLLVLPESDDSGGSLGRTVSVLRVARVLRVLRTARIVRVARYMPELLILIKGLMVAARSVFFTLVLLLLITYVFSIAFTRLSEGTGLEEHFPSMPSALLTLVVKSVMPDREIFFREVASQSWFMGALVLIFILIGSLIVLNMLVGILVEAVQTVATMEHEQIRVDLAKNVLWQLIAKTSADQNKDNKISEEEFLKLIERDDASEALLMLGVDMYAAKEYSKLLFEDGEPLTFGEFMDAMLTLRGSNQTTVKDIVNLRKFTADEFSQLHAVLLDVCRFLAGQGMSEKLAQDLSHEMASLQKVLVGTFLKCRVPNVRNASRCSAMPWPRKSSESLKAAASSLAAIRQELFLSHQQLVQKLDAELVRIQNLCSTSADSLGPAEFAALSESGSRGSKGDGPAPVSAVMQLPGMPEESDGQQDKEQKEPAGDVNEPVGPVASASLATFTTIAEQRKKHMAWIRKVEDGKVPRGSKIDADDEEESRVFSRLNPEFAAQKVRKDAISKFGSNLPDETSSYTNCCTRIVQHSCFERLSMMVIGMNALWIAIDIEINQAETLLQAGVGTILAEAAFFLYFTAELFIRFWAQQHARNLLKDYWFLFDAGLVMLMLLETWLVPAIILMVGAGEAGGLGRAASVLRVVRLLRVLRTARIARIARYMPELMILIKGLIVAARSVFFTLVLLLLMTYVFSIALVSLSQGPDLHQVQVLFPSVPRAVLRLLVQCTMPDSEAFFQSLEDESILMAALFLVFILAGSLIVLNMLVGILVEAVQTVATMEHEQIHVDFAQRVLHNLIQQGNADEDGDNLISEGEFERLLERPEAFSALTRLGVDIFAAREYGKLLFEDGVPLTFPEFMESILTLRGSNQTTVKDIVNLRKFVAQEFSNLHTILMDFFHLVGGSPVSTSRPGERAYLDAVRHTGA</sequence>
<dbReference type="GO" id="GO:0008332">
    <property type="term" value="F:low voltage-gated calcium channel activity"/>
    <property type="evidence" value="ECO:0007669"/>
    <property type="project" value="TreeGrafter"/>
</dbReference>
<feature type="transmembrane region" description="Helical" evidence="6">
    <location>
        <begin position="962"/>
        <end position="989"/>
    </location>
</feature>
<accession>A0A1Q9D8G4</accession>
<evidence type="ECO:0000256" key="4">
    <source>
        <dbReference type="ARBA" id="ARBA00023136"/>
    </source>
</evidence>
<feature type="domain" description="Ion transport" evidence="7">
    <location>
        <begin position="822"/>
        <end position="1067"/>
    </location>
</feature>
<dbReference type="InterPro" id="IPR043203">
    <property type="entry name" value="VGCC_Ca_Na"/>
</dbReference>
<evidence type="ECO:0000256" key="1">
    <source>
        <dbReference type="ARBA" id="ARBA00004141"/>
    </source>
</evidence>
<feature type="region of interest" description="Disordered" evidence="5">
    <location>
        <begin position="683"/>
        <end position="732"/>
    </location>
</feature>
<dbReference type="Pfam" id="PF00520">
    <property type="entry name" value="Ion_trans"/>
    <property type="match status" value="2"/>
</dbReference>
<evidence type="ECO:0000256" key="3">
    <source>
        <dbReference type="ARBA" id="ARBA00022989"/>
    </source>
</evidence>
<feature type="transmembrane region" description="Helical" evidence="6">
    <location>
        <begin position="215"/>
        <end position="233"/>
    </location>
</feature>
<organism evidence="8 9">
    <name type="scientific">Symbiodinium microadriaticum</name>
    <name type="common">Dinoflagellate</name>
    <name type="synonym">Zooxanthella microadriatica</name>
    <dbReference type="NCBI Taxonomy" id="2951"/>
    <lineage>
        <taxon>Eukaryota</taxon>
        <taxon>Sar</taxon>
        <taxon>Alveolata</taxon>
        <taxon>Dinophyceae</taxon>
        <taxon>Suessiales</taxon>
        <taxon>Symbiodiniaceae</taxon>
        <taxon>Symbiodinium</taxon>
    </lineage>
</organism>
<feature type="transmembrane region" description="Helical" evidence="6">
    <location>
        <begin position="279"/>
        <end position="301"/>
    </location>
</feature>
<feature type="domain" description="Ion transport" evidence="7">
    <location>
        <begin position="211"/>
        <end position="453"/>
    </location>
</feature>
<name>A0A1Q9D8G4_SYMMI</name>
<gene>
    <name evidence="8" type="primary">Catsper1</name>
    <name evidence="8" type="ORF">AK812_SmicGene26828</name>
</gene>
<evidence type="ECO:0000256" key="6">
    <source>
        <dbReference type="SAM" id="Phobius"/>
    </source>
</evidence>
<feature type="transmembrane region" description="Helical" evidence="6">
    <location>
        <begin position="1035"/>
        <end position="1061"/>
    </location>
</feature>
<feature type="transmembrane region" description="Helical" evidence="6">
    <location>
        <begin position="245"/>
        <end position="267"/>
    </location>
</feature>